<protein>
    <submittedName>
        <fullName evidence="3">MFS transporter</fullName>
    </submittedName>
</protein>
<feature type="transmembrane region" description="Helical" evidence="2">
    <location>
        <begin position="118"/>
        <end position="143"/>
    </location>
</feature>
<organism evidence="3 4">
    <name type="scientific">Reyranella soli</name>
    <dbReference type="NCBI Taxonomy" id="1230389"/>
    <lineage>
        <taxon>Bacteria</taxon>
        <taxon>Pseudomonadati</taxon>
        <taxon>Pseudomonadota</taxon>
        <taxon>Alphaproteobacteria</taxon>
        <taxon>Hyphomicrobiales</taxon>
        <taxon>Reyranellaceae</taxon>
        <taxon>Reyranella</taxon>
    </lineage>
</organism>
<feature type="transmembrane region" description="Helical" evidence="2">
    <location>
        <begin position="88"/>
        <end position="106"/>
    </location>
</feature>
<dbReference type="Gene3D" id="1.20.1250.20">
    <property type="entry name" value="MFS general substrate transporter like domains"/>
    <property type="match status" value="2"/>
</dbReference>
<name>A0A512N5W1_9HYPH</name>
<comment type="similarity">
    <text evidence="1">Belongs to the sodium:galactoside symporter (TC 2.A.2) family.</text>
</comment>
<feature type="transmembrane region" description="Helical" evidence="2">
    <location>
        <begin position="274"/>
        <end position="295"/>
    </location>
</feature>
<feature type="transmembrane region" description="Helical" evidence="2">
    <location>
        <begin position="307"/>
        <end position="328"/>
    </location>
</feature>
<feature type="transmembrane region" description="Helical" evidence="2">
    <location>
        <begin position="164"/>
        <end position="184"/>
    </location>
</feature>
<dbReference type="AlphaFoldDB" id="A0A512N5W1"/>
<sequence>MTRTGSAAASVRLTFGRLIAYSTNQLPLNMAALPVVLNVSHFYGEVLKVPLGIMGLIFIAARVIDAIQDPVIGLISDKFTHRGPRGRLTFVALMLPLMIGGFYMLFHPPEPLFVQPTLLALWLFVALFIVHLGYAGVSISYHAHGAELSDDYNERTRITVGREVFGLMGMTLAVVLPTIFTAKFGDHAGYVYMGLIFIPVALAFALPTLLWSPASVHPPVVREHPEIHVRYFRDWLVSLAPSLARPTRNMEHSTSLKTLVPFFAPMKNRLFRRLLLVFIINGSALGVAVSVMLFYVEHVLKGNKTQAGIILLVYFGAAALSVPMWLLLSRRYTKTVAWFFAMVMTVIAMSLAVFLGAGDFAWFLPIAVITGLGIGADYGLPPSVLADIINSPEGKDTQGDTGAYFGLWALSTKLATAIGAAGSLPVAALLGFNPSRGQYGSTALVFVYIALPVAIKIAAALLIWSIRIEAERGSVRDELMGRA</sequence>
<gene>
    <name evidence="3" type="ORF">RSO01_15480</name>
</gene>
<dbReference type="PANTHER" id="PTHR11328:SF24">
    <property type="entry name" value="MAJOR FACILITATOR SUPERFAMILY (MFS) PROFILE DOMAIN-CONTAINING PROTEIN"/>
    <property type="match status" value="1"/>
</dbReference>
<proteinExistence type="inferred from homology"/>
<dbReference type="PANTHER" id="PTHR11328">
    <property type="entry name" value="MAJOR FACILITATOR SUPERFAMILY DOMAIN-CONTAINING PROTEIN"/>
    <property type="match status" value="1"/>
</dbReference>
<feature type="transmembrane region" description="Helical" evidence="2">
    <location>
        <begin position="444"/>
        <end position="466"/>
    </location>
</feature>
<keyword evidence="2" id="KW-0472">Membrane</keyword>
<dbReference type="GO" id="GO:0015293">
    <property type="term" value="F:symporter activity"/>
    <property type="evidence" value="ECO:0007669"/>
    <property type="project" value="InterPro"/>
</dbReference>
<keyword evidence="2" id="KW-0812">Transmembrane</keyword>
<dbReference type="EMBL" id="BKAJ01000030">
    <property type="protein sequence ID" value="GEP54382.1"/>
    <property type="molecule type" value="Genomic_DNA"/>
</dbReference>
<feature type="transmembrane region" description="Helical" evidence="2">
    <location>
        <begin position="335"/>
        <end position="354"/>
    </location>
</feature>
<dbReference type="GO" id="GO:0005886">
    <property type="term" value="C:plasma membrane"/>
    <property type="evidence" value="ECO:0007669"/>
    <property type="project" value="TreeGrafter"/>
</dbReference>
<dbReference type="SUPFAM" id="SSF103473">
    <property type="entry name" value="MFS general substrate transporter"/>
    <property type="match status" value="1"/>
</dbReference>
<dbReference type="InterPro" id="IPR036259">
    <property type="entry name" value="MFS_trans_sf"/>
</dbReference>
<dbReference type="InterPro" id="IPR039672">
    <property type="entry name" value="MFS_2"/>
</dbReference>
<feature type="transmembrane region" description="Helical" evidence="2">
    <location>
        <begin position="414"/>
        <end position="432"/>
    </location>
</feature>
<dbReference type="Proteomes" id="UP000321058">
    <property type="component" value="Unassembled WGS sequence"/>
</dbReference>
<evidence type="ECO:0000256" key="2">
    <source>
        <dbReference type="SAM" id="Phobius"/>
    </source>
</evidence>
<reference evidence="3 4" key="1">
    <citation type="submission" date="2019-07" db="EMBL/GenBank/DDBJ databases">
        <title>Whole genome shotgun sequence of Reyranella soli NBRC 108950.</title>
        <authorList>
            <person name="Hosoyama A."/>
            <person name="Uohara A."/>
            <person name="Ohji S."/>
            <person name="Ichikawa N."/>
        </authorList>
    </citation>
    <scope>NUCLEOTIDE SEQUENCE [LARGE SCALE GENOMIC DNA]</scope>
    <source>
        <strain evidence="3 4">NBRC 108950</strain>
    </source>
</reference>
<dbReference type="Pfam" id="PF13347">
    <property type="entry name" value="MFS_2"/>
    <property type="match status" value="2"/>
</dbReference>
<accession>A0A512N5W1</accession>
<evidence type="ECO:0000313" key="4">
    <source>
        <dbReference type="Proteomes" id="UP000321058"/>
    </source>
</evidence>
<keyword evidence="4" id="KW-1185">Reference proteome</keyword>
<dbReference type="OrthoDB" id="181905at2"/>
<dbReference type="RefSeq" id="WP_147147864.1">
    <property type="nucleotide sequence ID" value="NZ_BKAJ01000030.1"/>
</dbReference>
<comment type="caution">
    <text evidence="3">The sequence shown here is derived from an EMBL/GenBank/DDBJ whole genome shotgun (WGS) entry which is preliminary data.</text>
</comment>
<feature type="transmembrane region" description="Helical" evidence="2">
    <location>
        <begin position="190"/>
        <end position="212"/>
    </location>
</feature>
<evidence type="ECO:0000313" key="3">
    <source>
        <dbReference type="EMBL" id="GEP54382.1"/>
    </source>
</evidence>
<dbReference type="GO" id="GO:0008643">
    <property type="term" value="P:carbohydrate transport"/>
    <property type="evidence" value="ECO:0007669"/>
    <property type="project" value="InterPro"/>
</dbReference>
<feature type="transmembrane region" description="Helical" evidence="2">
    <location>
        <begin position="360"/>
        <end position="380"/>
    </location>
</feature>
<evidence type="ECO:0000256" key="1">
    <source>
        <dbReference type="ARBA" id="ARBA00009617"/>
    </source>
</evidence>
<keyword evidence="2" id="KW-1133">Transmembrane helix</keyword>